<keyword evidence="2" id="KW-0732">Signal</keyword>
<gene>
    <name evidence="3" type="ORF">FNT36_22910</name>
</gene>
<name>A0A558BL68_9BACT</name>
<comment type="caution">
    <text evidence="3">The sequence shown here is derived from an EMBL/GenBank/DDBJ whole genome shotgun (WGS) entry which is preliminary data.</text>
</comment>
<keyword evidence="4" id="KW-1185">Reference proteome</keyword>
<reference evidence="3 4" key="1">
    <citation type="submission" date="2019-07" db="EMBL/GenBank/DDBJ databases">
        <title>Hymenobacter sp. straun FUR1 Genome sequencing and assembly.</title>
        <authorList>
            <person name="Chhetri G."/>
        </authorList>
    </citation>
    <scope>NUCLEOTIDE SEQUENCE [LARGE SCALE GENOMIC DNA]</scope>
    <source>
        <strain evidence="3 4">Fur1</strain>
    </source>
</reference>
<dbReference type="EMBL" id="VMRJ01000007">
    <property type="protein sequence ID" value="TVT37261.1"/>
    <property type="molecule type" value="Genomic_DNA"/>
</dbReference>
<dbReference type="RefSeq" id="WP_144852648.1">
    <property type="nucleotide sequence ID" value="NZ_VMRJ01000007.1"/>
</dbReference>
<sequence length="86" mass="9057">MKNLLLLAALGLATAEVATAAPSQTTPTGTMTKKERKAARQAKAPQVYKGSVAEQRRLVTDAPGAEDSDNGDNTTVKSKKKSKSKE</sequence>
<feature type="chain" id="PRO_5022069952" evidence="2">
    <location>
        <begin position="21"/>
        <end position="86"/>
    </location>
</feature>
<evidence type="ECO:0000256" key="2">
    <source>
        <dbReference type="SAM" id="SignalP"/>
    </source>
</evidence>
<accession>A0A558BL68</accession>
<proteinExistence type="predicted"/>
<protein>
    <submittedName>
        <fullName evidence="3">Uncharacterized protein</fullName>
    </submittedName>
</protein>
<feature type="signal peptide" evidence="2">
    <location>
        <begin position="1"/>
        <end position="20"/>
    </location>
</feature>
<organism evidence="3 4">
    <name type="scientific">Hymenobacter setariae</name>
    <dbReference type="NCBI Taxonomy" id="2594794"/>
    <lineage>
        <taxon>Bacteria</taxon>
        <taxon>Pseudomonadati</taxon>
        <taxon>Bacteroidota</taxon>
        <taxon>Cytophagia</taxon>
        <taxon>Cytophagales</taxon>
        <taxon>Hymenobacteraceae</taxon>
        <taxon>Hymenobacter</taxon>
    </lineage>
</organism>
<evidence type="ECO:0000313" key="4">
    <source>
        <dbReference type="Proteomes" id="UP000317624"/>
    </source>
</evidence>
<dbReference type="AlphaFoldDB" id="A0A558BL68"/>
<dbReference type="Proteomes" id="UP000317624">
    <property type="component" value="Unassembled WGS sequence"/>
</dbReference>
<feature type="compositionally biased region" description="Polar residues" evidence="1">
    <location>
        <begin position="22"/>
        <end position="31"/>
    </location>
</feature>
<evidence type="ECO:0000256" key="1">
    <source>
        <dbReference type="SAM" id="MobiDB-lite"/>
    </source>
</evidence>
<evidence type="ECO:0000313" key="3">
    <source>
        <dbReference type="EMBL" id="TVT37261.1"/>
    </source>
</evidence>
<feature type="compositionally biased region" description="Basic residues" evidence="1">
    <location>
        <begin position="77"/>
        <end position="86"/>
    </location>
</feature>
<feature type="region of interest" description="Disordered" evidence="1">
    <location>
        <begin position="19"/>
        <end position="86"/>
    </location>
</feature>